<evidence type="ECO:0000259" key="7">
    <source>
        <dbReference type="Pfam" id="PF14322"/>
    </source>
</evidence>
<name>A0ABP8M5T6_9BACT</name>
<gene>
    <name evidence="8" type="ORF">GCM10023188_45230</name>
</gene>
<evidence type="ECO:0000256" key="4">
    <source>
        <dbReference type="ARBA" id="ARBA00023136"/>
    </source>
</evidence>
<reference evidence="9" key="1">
    <citation type="journal article" date="2019" name="Int. J. Syst. Evol. Microbiol.">
        <title>The Global Catalogue of Microorganisms (GCM) 10K type strain sequencing project: providing services to taxonomists for standard genome sequencing and annotation.</title>
        <authorList>
            <consortium name="The Broad Institute Genomics Platform"/>
            <consortium name="The Broad Institute Genome Sequencing Center for Infectious Disease"/>
            <person name="Wu L."/>
            <person name="Ma J."/>
        </authorList>
    </citation>
    <scope>NUCLEOTIDE SEQUENCE [LARGE SCALE GENOMIC DNA]</scope>
    <source>
        <strain evidence="9">JCM 17926</strain>
    </source>
</reference>
<evidence type="ECO:0000256" key="5">
    <source>
        <dbReference type="ARBA" id="ARBA00023237"/>
    </source>
</evidence>
<dbReference type="EMBL" id="BAABHC010000039">
    <property type="protein sequence ID" value="GAA4443947.1"/>
    <property type="molecule type" value="Genomic_DNA"/>
</dbReference>
<comment type="subcellular location">
    <subcellularLocation>
        <location evidence="1">Cell outer membrane</location>
    </subcellularLocation>
</comment>
<comment type="similarity">
    <text evidence="2">Belongs to the SusD family.</text>
</comment>
<dbReference type="Pfam" id="PF07980">
    <property type="entry name" value="SusD_RagB"/>
    <property type="match status" value="1"/>
</dbReference>
<evidence type="ECO:0000313" key="8">
    <source>
        <dbReference type="EMBL" id="GAA4443947.1"/>
    </source>
</evidence>
<evidence type="ECO:0000259" key="6">
    <source>
        <dbReference type="Pfam" id="PF07980"/>
    </source>
</evidence>
<feature type="domain" description="SusD-like N-terminal" evidence="7">
    <location>
        <begin position="56"/>
        <end position="225"/>
    </location>
</feature>
<keyword evidence="3" id="KW-0732">Signal</keyword>
<dbReference type="Pfam" id="PF14322">
    <property type="entry name" value="SusD-like_3"/>
    <property type="match status" value="1"/>
</dbReference>
<dbReference type="InterPro" id="IPR011990">
    <property type="entry name" value="TPR-like_helical_dom_sf"/>
</dbReference>
<keyword evidence="5" id="KW-0998">Cell outer membrane</keyword>
<evidence type="ECO:0008006" key="10">
    <source>
        <dbReference type="Google" id="ProtNLM"/>
    </source>
</evidence>
<organism evidence="8 9">
    <name type="scientific">Pontibacter saemangeumensis</name>
    <dbReference type="NCBI Taxonomy" id="1084525"/>
    <lineage>
        <taxon>Bacteria</taxon>
        <taxon>Pseudomonadati</taxon>
        <taxon>Bacteroidota</taxon>
        <taxon>Cytophagia</taxon>
        <taxon>Cytophagales</taxon>
        <taxon>Hymenobacteraceae</taxon>
        <taxon>Pontibacter</taxon>
    </lineage>
</organism>
<evidence type="ECO:0000313" key="9">
    <source>
        <dbReference type="Proteomes" id="UP001500552"/>
    </source>
</evidence>
<comment type="caution">
    <text evidence="8">The sequence shown here is derived from an EMBL/GenBank/DDBJ whole genome shotgun (WGS) entry which is preliminary data.</text>
</comment>
<evidence type="ECO:0000256" key="1">
    <source>
        <dbReference type="ARBA" id="ARBA00004442"/>
    </source>
</evidence>
<dbReference type="Proteomes" id="UP001500552">
    <property type="component" value="Unassembled WGS sequence"/>
</dbReference>
<dbReference type="InterPro" id="IPR012944">
    <property type="entry name" value="SusD_RagB_dom"/>
</dbReference>
<evidence type="ECO:0000256" key="3">
    <source>
        <dbReference type="ARBA" id="ARBA00022729"/>
    </source>
</evidence>
<keyword evidence="4" id="KW-0472">Membrane</keyword>
<dbReference type="SUPFAM" id="SSF48452">
    <property type="entry name" value="TPR-like"/>
    <property type="match status" value="1"/>
</dbReference>
<feature type="domain" description="RagB/SusD" evidence="6">
    <location>
        <begin position="485"/>
        <end position="650"/>
    </location>
</feature>
<dbReference type="RefSeq" id="WP_345162725.1">
    <property type="nucleotide sequence ID" value="NZ_BAABHC010000039.1"/>
</dbReference>
<protein>
    <recommendedName>
        <fullName evidence="10">Starch-binding associating with outer membrane</fullName>
    </recommendedName>
</protein>
<dbReference type="PROSITE" id="PS51257">
    <property type="entry name" value="PROKAR_LIPOPROTEIN"/>
    <property type="match status" value="1"/>
</dbReference>
<accession>A0ABP8M5T6</accession>
<proteinExistence type="inferred from homology"/>
<dbReference type="Gene3D" id="1.25.40.390">
    <property type="match status" value="1"/>
</dbReference>
<sequence>MKFIKNKAFIGTALMVALSLTSCEDILDEQPRAIYTPEFFQTETGIYGGVTSMYAHLRYIYGQAYYYNATETGTDEATYAQSADQNFKVMDISGQGEITSTDSRADVLWGAAFSNINTANGVIENATELGTIPDAVVAEARFFRAFDYFQLVQTFGGVPLDLGAGELKFNNNPVRFSVRNTVPEVYTKAIFPDLLAAVEQLPANPRVTGGATQTLARLYLAKAYLTYGWWLENPDNIPTYPEAPRTDPDGHDAQWYFQQAYDVAVNAIQNPGPFALQPTYYDVHVGTNDRNPEILLYADHTETSEFYNGGSLTYGSGGAPDNFAVWMMTWNYTNIRSALDPNWTNLVSSVQRAAEQHLGRPWTRMAPPIGVITNTFADKTNDSRYDGTFTTVYRGNWPKGGVAAPVVYNANSLPVSPGEPILTFLDEQPETPISYPTGAGKSNIGAGELPGRSDFVIGPLDISRIVYPGLWKLGTYRTDNGDGLGQPNAASTRPFNIAKFSELYFIAAEAAVKGANTQAGYSARELINVIRARAGMWRYDNNGDAVKVEDHSEEMIAATPEVIDIDYILAERSREYYAEGYRWFDLVRTQKWEDLAGTYRIAGSNYGDHTPETVTRNIQPYHYLRPIPQGQLDAMGMTAAEKAAYQNPGYN</sequence>
<dbReference type="InterPro" id="IPR033985">
    <property type="entry name" value="SusD-like_N"/>
</dbReference>
<evidence type="ECO:0000256" key="2">
    <source>
        <dbReference type="ARBA" id="ARBA00006275"/>
    </source>
</evidence>
<keyword evidence="9" id="KW-1185">Reference proteome</keyword>